<evidence type="ECO:0000313" key="2">
    <source>
        <dbReference type="Proteomes" id="UP001180020"/>
    </source>
</evidence>
<gene>
    <name evidence="1" type="primary">psbA</name>
    <name evidence="1" type="ORF">QJS10_CPB04g01269</name>
</gene>
<protein>
    <submittedName>
        <fullName evidence="1">Photosystem Q(B) protein</fullName>
    </submittedName>
</protein>
<dbReference type="PANTHER" id="PTHR33149:SF12">
    <property type="entry name" value="PHOTOSYSTEM II D2 PROTEIN"/>
    <property type="match status" value="1"/>
</dbReference>
<accession>A0AAV9F0R2</accession>
<keyword evidence="2" id="KW-1185">Reference proteome</keyword>
<dbReference type="InterPro" id="IPR036854">
    <property type="entry name" value="Photo_II_D1/D2_sf"/>
</dbReference>
<sequence>MDPDVSFDRGKCSGLQMKAAKGIECVNGRRRVEAEGGAGRVGKSASEKIRRQPLTSAEIREGGEAVRRIARSKSTSGQNAVFEASAWKQRSWREWWAGGNKANKETRWGGGDGIEDDSVDRYSVQGRVINTWADIINRANLGMEVMHERNAHNFPLDLASVEAPSTNG</sequence>
<dbReference type="InterPro" id="IPR055266">
    <property type="entry name" value="D1/D2"/>
</dbReference>
<evidence type="ECO:0000313" key="1">
    <source>
        <dbReference type="EMBL" id="KAK1318525.1"/>
    </source>
</evidence>
<dbReference type="GO" id="GO:0009772">
    <property type="term" value="P:photosynthetic electron transport in photosystem II"/>
    <property type="evidence" value="ECO:0007669"/>
    <property type="project" value="InterPro"/>
</dbReference>
<reference evidence="1" key="2">
    <citation type="submission" date="2023-06" db="EMBL/GenBank/DDBJ databases">
        <authorList>
            <person name="Ma L."/>
            <person name="Liu K.-W."/>
            <person name="Li Z."/>
            <person name="Hsiao Y.-Y."/>
            <person name="Qi Y."/>
            <person name="Fu T."/>
            <person name="Tang G."/>
            <person name="Zhang D."/>
            <person name="Sun W.-H."/>
            <person name="Liu D.-K."/>
            <person name="Li Y."/>
            <person name="Chen G.-Z."/>
            <person name="Liu X.-D."/>
            <person name="Liao X.-Y."/>
            <person name="Jiang Y.-T."/>
            <person name="Yu X."/>
            <person name="Hao Y."/>
            <person name="Huang J."/>
            <person name="Zhao X.-W."/>
            <person name="Ke S."/>
            <person name="Chen Y.-Y."/>
            <person name="Wu W.-L."/>
            <person name="Hsu J.-L."/>
            <person name="Lin Y.-F."/>
            <person name="Huang M.-D."/>
            <person name="Li C.-Y."/>
            <person name="Huang L."/>
            <person name="Wang Z.-W."/>
            <person name="Zhao X."/>
            <person name="Zhong W.-Y."/>
            <person name="Peng D.-H."/>
            <person name="Ahmad S."/>
            <person name="Lan S."/>
            <person name="Zhang J.-S."/>
            <person name="Tsai W.-C."/>
            <person name="Van De Peer Y."/>
            <person name="Liu Z.-J."/>
        </authorList>
    </citation>
    <scope>NUCLEOTIDE SEQUENCE</scope>
    <source>
        <strain evidence="1">CP</strain>
        <tissue evidence="1">Leaves</tissue>
    </source>
</reference>
<proteinExistence type="predicted"/>
<reference evidence="1" key="1">
    <citation type="journal article" date="2023" name="Nat. Commun.">
        <title>Diploid and tetraploid genomes of Acorus and the evolution of monocots.</title>
        <authorList>
            <person name="Ma L."/>
            <person name="Liu K.W."/>
            <person name="Li Z."/>
            <person name="Hsiao Y.Y."/>
            <person name="Qi Y."/>
            <person name="Fu T."/>
            <person name="Tang G.D."/>
            <person name="Zhang D."/>
            <person name="Sun W.H."/>
            <person name="Liu D.K."/>
            <person name="Li Y."/>
            <person name="Chen G.Z."/>
            <person name="Liu X.D."/>
            <person name="Liao X.Y."/>
            <person name="Jiang Y.T."/>
            <person name="Yu X."/>
            <person name="Hao Y."/>
            <person name="Huang J."/>
            <person name="Zhao X.W."/>
            <person name="Ke S."/>
            <person name="Chen Y.Y."/>
            <person name="Wu W.L."/>
            <person name="Hsu J.L."/>
            <person name="Lin Y.F."/>
            <person name="Huang M.D."/>
            <person name="Li C.Y."/>
            <person name="Huang L."/>
            <person name="Wang Z.W."/>
            <person name="Zhao X."/>
            <person name="Zhong W.Y."/>
            <person name="Peng D.H."/>
            <person name="Ahmad S."/>
            <person name="Lan S."/>
            <person name="Zhang J.S."/>
            <person name="Tsai W.C."/>
            <person name="Van de Peer Y."/>
            <person name="Liu Z.J."/>
        </authorList>
    </citation>
    <scope>NUCLEOTIDE SEQUENCE</scope>
    <source>
        <strain evidence="1">CP</strain>
    </source>
</reference>
<comment type="caution">
    <text evidence="1">The sequence shown here is derived from an EMBL/GenBank/DDBJ whole genome shotgun (WGS) entry which is preliminary data.</text>
</comment>
<dbReference type="Proteomes" id="UP001180020">
    <property type="component" value="Unassembled WGS sequence"/>
</dbReference>
<name>A0AAV9F0R2_ACOCL</name>
<dbReference type="SUPFAM" id="SSF81483">
    <property type="entry name" value="Bacterial photosystem II reaction centre, L and M subunits"/>
    <property type="match status" value="1"/>
</dbReference>
<dbReference type="GO" id="GO:0009535">
    <property type="term" value="C:chloroplast thylakoid membrane"/>
    <property type="evidence" value="ECO:0007669"/>
    <property type="project" value="TreeGrafter"/>
</dbReference>
<dbReference type="GO" id="GO:0009523">
    <property type="term" value="C:photosystem II"/>
    <property type="evidence" value="ECO:0007669"/>
    <property type="project" value="TreeGrafter"/>
</dbReference>
<dbReference type="PANTHER" id="PTHR33149">
    <property type="entry name" value="PHOTOSYSTEM II PROTEIN D1"/>
    <property type="match status" value="1"/>
</dbReference>
<dbReference type="AlphaFoldDB" id="A0AAV9F0R2"/>
<dbReference type="EMBL" id="JAUJYO010000004">
    <property type="protein sequence ID" value="KAK1318525.1"/>
    <property type="molecule type" value="Genomic_DNA"/>
</dbReference>
<organism evidence="1 2">
    <name type="scientific">Acorus calamus</name>
    <name type="common">Sweet flag</name>
    <dbReference type="NCBI Taxonomy" id="4465"/>
    <lineage>
        <taxon>Eukaryota</taxon>
        <taxon>Viridiplantae</taxon>
        <taxon>Streptophyta</taxon>
        <taxon>Embryophyta</taxon>
        <taxon>Tracheophyta</taxon>
        <taxon>Spermatophyta</taxon>
        <taxon>Magnoliopsida</taxon>
        <taxon>Liliopsida</taxon>
        <taxon>Acoraceae</taxon>
        <taxon>Acorus</taxon>
    </lineage>
</organism>